<dbReference type="EMBL" id="GISG01148955">
    <property type="protein sequence ID" value="MBA4647035.1"/>
    <property type="molecule type" value="Transcribed_RNA"/>
</dbReference>
<sequence>MAQHVVVFINQFKSAFLYKGSCVQRRRFVLKVRAIISGREMHLDIIKVLTLAQIVVISGREQSRSVTPNNGFQITSMNVEGHSFESVHCGKTAPSSGNSMAND</sequence>
<protein>
    <submittedName>
        <fullName evidence="1">Uncharacterized protein</fullName>
    </submittedName>
</protein>
<proteinExistence type="predicted"/>
<reference evidence="1" key="1">
    <citation type="journal article" date="2013" name="J. Plant Res.">
        <title>Effect of fungi and light on seed germination of three Opuntia species from semiarid lands of central Mexico.</title>
        <authorList>
            <person name="Delgado-Sanchez P."/>
            <person name="Jimenez-Bremont J.F."/>
            <person name="Guerrero-Gonzalez Mde L."/>
            <person name="Flores J."/>
        </authorList>
    </citation>
    <scope>NUCLEOTIDE SEQUENCE</scope>
    <source>
        <tissue evidence="1">Cladode</tissue>
    </source>
</reference>
<accession>A0A7C8ZPX2</accession>
<dbReference type="AlphaFoldDB" id="A0A7C8ZPX2"/>
<evidence type="ECO:0000313" key="1">
    <source>
        <dbReference type="EMBL" id="MBA4647035.1"/>
    </source>
</evidence>
<organism evidence="1">
    <name type="scientific">Opuntia streptacantha</name>
    <name type="common">Prickly pear cactus</name>
    <name type="synonym">Opuntia cardona</name>
    <dbReference type="NCBI Taxonomy" id="393608"/>
    <lineage>
        <taxon>Eukaryota</taxon>
        <taxon>Viridiplantae</taxon>
        <taxon>Streptophyta</taxon>
        <taxon>Embryophyta</taxon>
        <taxon>Tracheophyta</taxon>
        <taxon>Spermatophyta</taxon>
        <taxon>Magnoliopsida</taxon>
        <taxon>eudicotyledons</taxon>
        <taxon>Gunneridae</taxon>
        <taxon>Pentapetalae</taxon>
        <taxon>Caryophyllales</taxon>
        <taxon>Cactineae</taxon>
        <taxon>Cactaceae</taxon>
        <taxon>Opuntioideae</taxon>
        <taxon>Opuntia</taxon>
    </lineage>
</organism>
<reference evidence="1" key="2">
    <citation type="submission" date="2020-07" db="EMBL/GenBank/DDBJ databases">
        <authorList>
            <person name="Vera ALvarez R."/>
            <person name="Arias-Moreno D.M."/>
            <person name="Jimenez-Jacinto V."/>
            <person name="Jimenez-Bremont J.F."/>
            <person name="Swaminathan K."/>
            <person name="Moose S.P."/>
            <person name="Guerrero-Gonzalez M.L."/>
            <person name="Marino-Ramirez L."/>
            <person name="Landsman D."/>
            <person name="Rodriguez-Kessler M."/>
            <person name="Delgado-Sanchez P."/>
        </authorList>
    </citation>
    <scope>NUCLEOTIDE SEQUENCE</scope>
    <source>
        <tissue evidence="1">Cladode</tissue>
    </source>
</reference>
<name>A0A7C8ZPX2_OPUST</name>